<protein>
    <submittedName>
        <fullName evidence="2">Glycosyl transferase family 21</fullName>
    </submittedName>
</protein>
<dbReference type="PANTHER" id="PTHR43179">
    <property type="entry name" value="RHAMNOSYLTRANSFERASE WBBL"/>
    <property type="match status" value="1"/>
</dbReference>
<evidence type="ECO:0000313" key="3">
    <source>
        <dbReference type="Proteomes" id="UP000183561"/>
    </source>
</evidence>
<dbReference type="RefSeq" id="WP_072937498.1">
    <property type="nucleotide sequence ID" value="NZ_FNSV01000005.1"/>
</dbReference>
<dbReference type="OrthoDB" id="9771846at2"/>
<sequence>MSEPQVSVVIVTYNSEAVIGDCVRPLSGQDGIELIVLDNASTDRTLTVLAEEAPDAVVIRSEENVGFARGVNRAARDARGRAILLLNPDARISPRDVLALAAIFDESPEAGIVAPTLIQPAGRLRIREGGKRPNVVSVFNHFSGLSRLSHRHHRFEGLYLLHTHDFATRELDWVSGACMMVRKQTWDELGGLTERWFMYAEDLEFCLRARQHGMRIIMSAEQSGTHVVGGSTGPTASTRPNPAWVINLYDLYKWKMARNRVQSVAWKASVAAGLLSRSAAFYVKSLGAPERSVLWRSESHKFLWYTRSLLAQSSRIDEAAT</sequence>
<feature type="domain" description="Glycosyltransferase 2-like" evidence="1">
    <location>
        <begin position="7"/>
        <end position="128"/>
    </location>
</feature>
<organism evidence="2 3">
    <name type="scientific">Rhodococcus koreensis</name>
    <dbReference type="NCBI Taxonomy" id="99653"/>
    <lineage>
        <taxon>Bacteria</taxon>
        <taxon>Bacillati</taxon>
        <taxon>Actinomycetota</taxon>
        <taxon>Actinomycetes</taxon>
        <taxon>Mycobacteriales</taxon>
        <taxon>Nocardiaceae</taxon>
        <taxon>Rhodococcus</taxon>
    </lineage>
</organism>
<dbReference type="Proteomes" id="UP000183561">
    <property type="component" value="Unassembled WGS sequence"/>
</dbReference>
<dbReference type="Gene3D" id="3.90.550.10">
    <property type="entry name" value="Spore Coat Polysaccharide Biosynthesis Protein SpsA, Chain A"/>
    <property type="match status" value="1"/>
</dbReference>
<gene>
    <name evidence="2" type="ORF">SAMN04490239_3495</name>
</gene>
<name>A0A1H4R6S2_9NOCA</name>
<accession>A0A1H4R6S2</accession>
<evidence type="ECO:0000259" key="1">
    <source>
        <dbReference type="Pfam" id="PF00535"/>
    </source>
</evidence>
<dbReference type="InterPro" id="IPR001173">
    <property type="entry name" value="Glyco_trans_2-like"/>
</dbReference>
<dbReference type="Pfam" id="PF00535">
    <property type="entry name" value="Glycos_transf_2"/>
    <property type="match status" value="1"/>
</dbReference>
<dbReference type="PANTHER" id="PTHR43179:SF7">
    <property type="entry name" value="RHAMNOSYLTRANSFERASE WBBL"/>
    <property type="match status" value="1"/>
</dbReference>
<dbReference type="AlphaFoldDB" id="A0A1H4R6S2"/>
<keyword evidence="3" id="KW-1185">Reference proteome</keyword>
<keyword evidence="2" id="KW-0808">Transferase</keyword>
<evidence type="ECO:0000313" key="2">
    <source>
        <dbReference type="EMBL" id="SEC27371.1"/>
    </source>
</evidence>
<dbReference type="CDD" id="cd04186">
    <property type="entry name" value="GT_2_like_c"/>
    <property type="match status" value="1"/>
</dbReference>
<dbReference type="SUPFAM" id="SSF53448">
    <property type="entry name" value="Nucleotide-diphospho-sugar transferases"/>
    <property type="match status" value="1"/>
</dbReference>
<dbReference type="EMBL" id="FNSV01000005">
    <property type="protein sequence ID" value="SEC27371.1"/>
    <property type="molecule type" value="Genomic_DNA"/>
</dbReference>
<proteinExistence type="predicted"/>
<reference evidence="3" key="1">
    <citation type="submission" date="2016-10" db="EMBL/GenBank/DDBJ databases">
        <authorList>
            <person name="Varghese N."/>
            <person name="Submissions S."/>
        </authorList>
    </citation>
    <scope>NUCLEOTIDE SEQUENCE [LARGE SCALE GENOMIC DNA]</scope>
    <source>
        <strain evidence="3">DSM 44498</strain>
    </source>
</reference>
<dbReference type="GO" id="GO:0016740">
    <property type="term" value="F:transferase activity"/>
    <property type="evidence" value="ECO:0007669"/>
    <property type="project" value="UniProtKB-KW"/>
</dbReference>
<dbReference type="InterPro" id="IPR029044">
    <property type="entry name" value="Nucleotide-diphossugar_trans"/>
</dbReference>